<dbReference type="SMART" id="SM01390">
    <property type="entry name" value="Ribosomal_S4"/>
    <property type="match status" value="1"/>
</dbReference>
<dbReference type="STRING" id="1798473.A3G50_02760"/>
<feature type="domain" description="Small ribosomal subunit protein uS4 N-terminal" evidence="11">
    <location>
        <begin position="4"/>
        <end position="94"/>
    </location>
</feature>
<dbReference type="HAMAP" id="MF_01306_B">
    <property type="entry name" value="Ribosomal_uS4_B"/>
    <property type="match status" value="1"/>
</dbReference>
<comment type="function">
    <text evidence="7">With S5 and S12 plays an important role in translational accuracy.</text>
</comment>
<keyword evidence="5 7" id="KW-0687">Ribonucleoprotein</keyword>
<dbReference type="SMART" id="SM00363">
    <property type="entry name" value="S4"/>
    <property type="match status" value="1"/>
</dbReference>
<dbReference type="Pfam" id="PF01479">
    <property type="entry name" value="S4"/>
    <property type="match status" value="1"/>
</dbReference>
<evidence type="ECO:0000256" key="9">
    <source>
        <dbReference type="SAM" id="MobiDB-lite"/>
    </source>
</evidence>
<evidence type="ECO:0000256" key="4">
    <source>
        <dbReference type="ARBA" id="ARBA00022980"/>
    </source>
</evidence>
<dbReference type="CDD" id="cd00165">
    <property type="entry name" value="S4"/>
    <property type="match status" value="1"/>
</dbReference>
<dbReference type="InterPro" id="IPR001912">
    <property type="entry name" value="Ribosomal_uS4_N"/>
</dbReference>
<dbReference type="InterPro" id="IPR022801">
    <property type="entry name" value="Ribosomal_uS4"/>
</dbReference>
<dbReference type="PANTHER" id="PTHR11831:SF4">
    <property type="entry name" value="SMALL RIBOSOMAL SUBUNIT PROTEIN US4M"/>
    <property type="match status" value="1"/>
</dbReference>
<evidence type="ECO:0000256" key="8">
    <source>
        <dbReference type="RuleBase" id="RU003699"/>
    </source>
</evidence>
<name>A0A1F6C3X8_9BACT</name>
<dbReference type="PROSITE" id="PS00632">
    <property type="entry name" value="RIBOSOMAL_S4"/>
    <property type="match status" value="1"/>
</dbReference>
<dbReference type="InterPro" id="IPR018079">
    <property type="entry name" value="Ribosomal_uS4_CS"/>
</dbReference>
<reference evidence="12 13" key="1">
    <citation type="journal article" date="2016" name="Nat. Commun.">
        <title>Thousands of microbial genomes shed light on interconnected biogeochemical processes in an aquifer system.</title>
        <authorList>
            <person name="Anantharaman K."/>
            <person name="Brown C.T."/>
            <person name="Hug L.A."/>
            <person name="Sharon I."/>
            <person name="Castelle C.J."/>
            <person name="Probst A.J."/>
            <person name="Thomas B.C."/>
            <person name="Singh A."/>
            <person name="Wilkins M.J."/>
            <person name="Karaoz U."/>
            <person name="Brodie E.L."/>
            <person name="Williams K.H."/>
            <person name="Hubbard S.S."/>
            <person name="Banfield J.F."/>
        </authorList>
    </citation>
    <scope>NUCLEOTIDE SEQUENCE [LARGE SCALE GENOMIC DNA]</scope>
</reference>
<dbReference type="PANTHER" id="PTHR11831">
    <property type="entry name" value="30S 40S RIBOSOMAL PROTEIN"/>
    <property type="match status" value="1"/>
</dbReference>
<dbReference type="FunFam" id="3.10.290.10:FF:000001">
    <property type="entry name" value="30S ribosomal protein S4"/>
    <property type="match status" value="1"/>
</dbReference>
<dbReference type="EMBL" id="MFKM01000002">
    <property type="protein sequence ID" value="OGG43909.1"/>
    <property type="molecule type" value="Genomic_DNA"/>
</dbReference>
<evidence type="ECO:0000256" key="7">
    <source>
        <dbReference type="HAMAP-Rule" id="MF_01306"/>
    </source>
</evidence>
<dbReference type="GO" id="GO:0003735">
    <property type="term" value="F:structural constituent of ribosome"/>
    <property type="evidence" value="ECO:0007669"/>
    <property type="project" value="InterPro"/>
</dbReference>
<dbReference type="SUPFAM" id="SSF55174">
    <property type="entry name" value="Alpha-L RNA-binding motif"/>
    <property type="match status" value="1"/>
</dbReference>
<dbReference type="GO" id="GO:0015935">
    <property type="term" value="C:small ribosomal subunit"/>
    <property type="evidence" value="ECO:0007669"/>
    <property type="project" value="InterPro"/>
</dbReference>
<dbReference type="Gene3D" id="1.10.1050.10">
    <property type="entry name" value="Ribosomal Protein S4 Delta 41, Chain A, domain 1"/>
    <property type="match status" value="1"/>
</dbReference>
<keyword evidence="3 7" id="KW-0694">RNA-binding</keyword>
<dbReference type="InterPro" id="IPR002942">
    <property type="entry name" value="S4_RNA-bd"/>
</dbReference>
<protein>
    <recommendedName>
        <fullName evidence="6 7">Small ribosomal subunit protein uS4</fullName>
    </recommendedName>
</protein>
<evidence type="ECO:0000259" key="10">
    <source>
        <dbReference type="SMART" id="SM00363"/>
    </source>
</evidence>
<dbReference type="AlphaFoldDB" id="A0A1F6C3X8"/>
<evidence type="ECO:0000313" key="12">
    <source>
        <dbReference type="EMBL" id="OGG43909.1"/>
    </source>
</evidence>
<evidence type="ECO:0000256" key="1">
    <source>
        <dbReference type="ARBA" id="ARBA00007465"/>
    </source>
</evidence>
<comment type="function">
    <text evidence="7">One of the primary rRNA binding proteins, it binds directly to 16S rRNA where it nucleates assembly of the body of the 30S subunit.</text>
</comment>
<dbReference type="PROSITE" id="PS50889">
    <property type="entry name" value="S4"/>
    <property type="match status" value="1"/>
</dbReference>
<gene>
    <name evidence="7" type="primary">rpsD</name>
    <name evidence="12" type="ORF">A3G50_02760</name>
</gene>
<feature type="domain" description="RNA-binding S4" evidence="10">
    <location>
        <begin position="95"/>
        <end position="157"/>
    </location>
</feature>
<dbReference type="NCBIfam" id="NF003717">
    <property type="entry name" value="PRK05327.1"/>
    <property type="match status" value="1"/>
</dbReference>
<dbReference type="Gene3D" id="3.10.290.10">
    <property type="entry name" value="RNA-binding S4 domain"/>
    <property type="match status" value="1"/>
</dbReference>
<evidence type="ECO:0000256" key="5">
    <source>
        <dbReference type="ARBA" id="ARBA00023274"/>
    </source>
</evidence>
<evidence type="ECO:0000256" key="2">
    <source>
        <dbReference type="ARBA" id="ARBA00022730"/>
    </source>
</evidence>
<keyword evidence="2 7" id="KW-0699">rRNA-binding</keyword>
<sequence length="203" mass="23758">MVFRATEKKERSLGVKLFLKAFRCASPKCATIRRPYKPGVHGNKKGGRRKEPSEYGRQLQEKQKVQITYGLNNRQMRRLFRGKKQTEAILELLEKRLDNVLFRSGLADSRIIARQLINHGHFAVNDRKVTIPSYLLRIGDKIGLYANSRKLKVFEGLELKLKKNEPPKWLKLDKEKLIGELIDKPHEENWPFDLNLVAEYYSR</sequence>
<evidence type="ECO:0000256" key="6">
    <source>
        <dbReference type="ARBA" id="ARBA00035254"/>
    </source>
</evidence>
<keyword evidence="4 7" id="KW-0689">Ribosomal protein</keyword>
<dbReference type="InterPro" id="IPR036986">
    <property type="entry name" value="S4_RNA-bd_sf"/>
</dbReference>
<dbReference type="GO" id="GO:0042274">
    <property type="term" value="P:ribosomal small subunit biogenesis"/>
    <property type="evidence" value="ECO:0007669"/>
    <property type="project" value="TreeGrafter"/>
</dbReference>
<evidence type="ECO:0000313" key="13">
    <source>
        <dbReference type="Proteomes" id="UP000176633"/>
    </source>
</evidence>
<accession>A0A1F6C3X8</accession>
<feature type="region of interest" description="Disordered" evidence="9">
    <location>
        <begin position="33"/>
        <end position="60"/>
    </location>
</feature>
<comment type="similarity">
    <text evidence="1 7 8">Belongs to the universal ribosomal protein uS4 family.</text>
</comment>
<dbReference type="GO" id="GO:0006412">
    <property type="term" value="P:translation"/>
    <property type="evidence" value="ECO:0007669"/>
    <property type="project" value="UniProtKB-UniRule"/>
</dbReference>
<evidence type="ECO:0000256" key="3">
    <source>
        <dbReference type="ARBA" id="ARBA00022884"/>
    </source>
</evidence>
<dbReference type="InterPro" id="IPR005709">
    <property type="entry name" value="Ribosomal_uS4_bac-type"/>
</dbReference>
<dbReference type="GO" id="GO:0019843">
    <property type="term" value="F:rRNA binding"/>
    <property type="evidence" value="ECO:0007669"/>
    <property type="project" value="UniProtKB-UniRule"/>
</dbReference>
<dbReference type="Proteomes" id="UP000176633">
    <property type="component" value="Unassembled WGS sequence"/>
</dbReference>
<organism evidence="12 13">
    <name type="scientific">Candidatus Jorgensenbacteria bacterium RIFCSPLOWO2_12_FULL_42_11</name>
    <dbReference type="NCBI Taxonomy" id="1798473"/>
    <lineage>
        <taxon>Bacteria</taxon>
        <taxon>Candidatus Joergenseniibacteriota</taxon>
    </lineage>
</organism>
<dbReference type="Pfam" id="PF00163">
    <property type="entry name" value="Ribosomal_S4"/>
    <property type="match status" value="1"/>
</dbReference>
<comment type="caution">
    <text evidence="12">The sequence shown here is derived from an EMBL/GenBank/DDBJ whole genome shotgun (WGS) entry which is preliminary data.</text>
</comment>
<evidence type="ECO:0000259" key="11">
    <source>
        <dbReference type="SMART" id="SM01390"/>
    </source>
</evidence>
<proteinExistence type="inferred from homology"/>
<feature type="compositionally biased region" description="Basic and acidic residues" evidence="9">
    <location>
        <begin position="49"/>
        <end position="60"/>
    </location>
</feature>
<comment type="subunit">
    <text evidence="7">Part of the 30S ribosomal subunit. Contacts protein S5. The interaction surface between S4 and S5 is involved in control of translational fidelity.</text>
</comment>